<keyword evidence="4 6" id="KW-0472">Membrane</keyword>
<evidence type="ECO:0000313" key="7">
    <source>
        <dbReference type="EMBL" id="KAF2434606.1"/>
    </source>
</evidence>
<feature type="transmembrane region" description="Helical" evidence="6">
    <location>
        <begin position="43"/>
        <end position="62"/>
    </location>
</feature>
<proteinExistence type="predicted"/>
<organism evidence="7 8">
    <name type="scientific">Tothia fuscella</name>
    <dbReference type="NCBI Taxonomy" id="1048955"/>
    <lineage>
        <taxon>Eukaryota</taxon>
        <taxon>Fungi</taxon>
        <taxon>Dikarya</taxon>
        <taxon>Ascomycota</taxon>
        <taxon>Pezizomycotina</taxon>
        <taxon>Dothideomycetes</taxon>
        <taxon>Pleosporomycetidae</taxon>
        <taxon>Venturiales</taxon>
        <taxon>Cylindrosympodiaceae</taxon>
        <taxon>Tothia</taxon>
    </lineage>
</organism>
<keyword evidence="2 6" id="KW-0812">Transmembrane</keyword>
<feature type="transmembrane region" description="Helical" evidence="6">
    <location>
        <begin position="293"/>
        <end position="316"/>
    </location>
</feature>
<feature type="transmembrane region" description="Helical" evidence="6">
    <location>
        <begin position="498"/>
        <end position="515"/>
    </location>
</feature>
<feature type="transmembrane region" description="Helical" evidence="6">
    <location>
        <begin position="472"/>
        <end position="492"/>
    </location>
</feature>
<evidence type="ECO:0000313" key="8">
    <source>
        <dbReference type="Proteomes" id="UP000800235"/>
    </source>
</evidence>
<sequence>MTGSNADEAHRPLLAADEPTENYGTQDANPEEPTSSFSRQLNAYNGFALLISVIIGSGVFASPGQVDTNVPSPGAALLIWLLGGILAWSGGNVLASLGTAFPGEGGIQQYLKYIYGDLAGFLAAWAWVTCVMPTTLAILSIVFVESIYSAIHPVGHDGTLGIQYKLVSVLVLVVMACVNATGTKNSTRLSNAFVLIKLGSIGLVVLAGIVVVIIHASDHSKHVGGGDWHRKGWFTPRPSIGKNTRIDWRDIGSWEALGYISTAVYASLWGYASWDKANYVANELKNPAKQLPLAINTAIPTVVLSYVLVNTAYYILLPWDIIGQSDAIAVESIKALLGKGAGLAFAALVCLVIAGALNGNIFVAGRLTVSAARKGYLPRSFGAIGQLGWEKKQLRSEDRNEYNSVAKPRFDAPFNALLLTVLISSLYIIFGNFRALLTFDGIAEYTFFFLTVAGDLILRYKEPDLQRPYKPSILFSILFAIVSGFVVVRCMIFAPVQLGVLVSVLVLGIVYYYVWNTREVIGR</sequence>
<feature type="transmembrane region" description="Helical" evidence="6">
    <location>
        <begin position="256"/>
        <end position="272"/>
    </location>
</feature>
<dbReference type="GO" id="GO:0015179">
    <property type="term" value="F:L-amino acid transmembrane transporter activity"/>
    <property type="evidence" value="ECO:0007669"/>
    <property type="project" value="TreeGrafter"/>
</dbReference>
<dbReference type="InterPro" id="IPR050598">
    <property type="entry name" value="AminoAcid_Transporter"/>
</dbReference>
<feature type="transmembrane region" description="Helical" evidence="6">
    <location>
        <begin position="442"/>
        <end position="460"/>
    </location>
</feature>
<dbReference type="InterPro" id="IPR002293">
    <property type="entry name" value="AA/rel_permease1"/>
</dbReference>
<comment type="subcellular location">
    <subcellularLocation>
        <location evidence="1">Membrane</location>
        <topology evidence="1">Multi-pass membrane protein</topology>
    </subcellularLocation>
</comment>
<accession>A0A9P4P0U2</accession>
<dbReference type="PIRSF" id="PIRSF006060">
    <property type="entry name" value="AA_transporter"/>
    <property type="match status" value="1"/>
</dbReference>
<feature type="transmembrane region" description="Helical" evidence="6">
    <location>
        <begin position="162"/>
        <end position="182"/>
    </location>
</feature>
<feature type="transmembrane region" description="Helical" evidence="6">
    <location>
        <begin position="194"/>
        <end position="216"/>
    </location>
</feature>
<protein>
    <submittedName>
        <fullName evidence="7">Amino acid transporter</fullName>
    </submittedName>
</protein>
<comment type="caution">
    <text evidence="7">The sequence shown here is derived from an EMBL/GenBank/DDBJ whole genome shotgun (WGS) entry which is preliminary data.</text>
</comment>
<dbReference type="PANTHER" id="PTHR11785">
    <property type="entry name" value="AMINO ACID TRANSPORTER"/>
    <property type="match status" value="1"/>
</dbReference>
<dbReference type="PANTHER" id="PTHR11785:SF402">
    <property type="entry name" value="AMINO ACID TRANSPORTER (EUROFUNG)"/>
    <property type="match status" value="1"/>
</dbReference>
<keyword evidence="3 6" id="KW-1133">Transmembrane helix</keyword>
<name>A0A9P4P0U2_9PEZI</name>
<feature type="transmembrane region" description="Helical" evidence="6">
    <location>
        <begin position="118"/>
        <end position="142"/>
    </location>
</feature>
<evidence type="ECO:0000256" key="2">
    <source>
        <dbReference type="ARBA" id="ARBA00022692"/>
    </source>
</evidence>
<dbReference type="AlphaFoldDB" id="A0A9P4P0U2"/>
<dbReference type="Pfam" id="PF13520">
    <property type="entry name" value="AA_permease_2"/>
    <property type="match status" value="1"/>
</dbReference>
<evidence type="ECO:0000256" key="1">
    <source>
        <dbReference type="ARBA" id="ARBA00004141"/>
    </source>
</evidence>
<gene>
    <name evidence="7" type="ORF">EJ08DRAFT_657334</name>
</gene>
<dbReference type="Gene3D" id="1.20.1740.10">
    <property type="entry name" value="Amino acid/polyamine transporter I"/>
    <property type="match status" value="1"/>
</dbReference>
<evidence type="ECO:0000256" key="6">
    <source>
        <dbReference type="SAM" id="Phobius"/>
    </source>
</evidence>
<evidence type="ECO:0000256" key="4">
    <source>
        <dbReference type="ARBA" id="ARBA00023136"/>
    </source>
</evidence>
<dbReference type="GO" id="GO:0016020">
    <property type="term" value="C:membrane"/>
    <property type="evidence" value="ECO:0007669"/>
    <property type="project" value="UniProtKB-SubCell"/>
</dbReference>
<dbReference type="EMBL" id="MU007016">
    <property type="protein sequence ID" value="KAF2434606.1"/>
    <property type="molecule type" value="Genomic_DNA"/>
</dbReference>
<keyword evidence="8" id="KW-1185">Reference proteome</keyword>
<feature type="compositionally biased region" description="Polar residues" evidence="5">
    <location>
        <begin position="22"/>
        <end position="36"/>
    </location>
</feature>
<evidence type="ECO:0000256" key="5">
    <source>
        <dbReference type="SAM" id="MobiDB-lite"/>
    </source>
</evidence>
<dbReference type="Proteomes" id="UP000800235">
    <property type="component" value="Unassembled WGS sequence"/>
</dbReference>
<feature type="region of interest" description="Disordered" evidence="5">
    <location>
        <begin position="1"/>
        <end position="36"/>
    </location>
</feature>
<dbReference type="OrthoDB" id="10062876at2759"/>
<feature type="transmembrane region" description="Helical" evidence="6">
    <location>
        <begin position="74"/>
        <end position="97"/>
    </location>
</feature>
<reference evidence="7" key="1">
    <citation type="journal article" date="2020" name="Stud. Mycol.">
        <title>101 Dothideomycetes genomes: a test case for predicting lifestyles and emergence of pathogens.</title>
        <authorList>
            <person name="Haridas S."/>
            <person name="Albert R."/>
            <person name="Binder M."/>
            <person name="Bloem J."/>
            <person name="Labutti K."/>
            <person name="Salamov A."/>
            <person name="Andreopoulos B."/>
            <person name="Baker S."/>
            <person name="Barry K."/>
            <person name="Bills G."/>
            <person name="Bluhm B."/>
            <person name="Cannon C."/>
            <person name="Castanera R."/>
            <person name="Culley D."/>
            <person name="Daum C."/>
            <person name="Ezra D."/>
            <person name="Gonzalez J."/>
            <person name="Henrissat B."/>
            <person name="Kuo A."/>
            <person name="Liang C."/>
            <person name="Lipzen A."/>
            <person name="Lutzoni F."/>
            <person name="Magnuson J."/>
            <person name="Mondo S."/>
            <person name="Nolan M."/>
            <person name="Ohm R."/>
            <person name="Pangilinan J."/>
            <person name="Park H.-J."/>
            <person name="Ramirez L."/>
            <person name="Alfaro M."/>
            <person name="Sun H."/>
            <person name="Tritt A."/>
            <person name="Yoshinaga Y."/>
            <person name="Zwiers L.-H."/>
            <person name="Turgeon B."/>
            <person name="Goodwin S."/>
            <person name="Spatafora J."/>
            <person name="Crous P."/>
            <person name="Grigoriev I."/>
        </authorList>
    </citation>
    <scope>NUCLEOTIDE SEQUENCE</scope>
    <source>
        <strain evidence="7">CBS 130266</strain>
    </source>
</reference>
<feature type="transmembrane region" description="Helical" evidence="6">
    <location>
        <begin position="412"/>
        <end position="430"/>
    </location>
</feature>
<evidence type="ECO:0000256" key="3">
    <source>
        <dbReference type="ARBA" id="ARBA00022989"/>
    </source>
</evidence>
<feature type="transmembrane region" description="Helical" evidence="6">
    <location>
        <begin position="336"/>
        <end position="357"/>
    </location>
</feature>